<protein>
    <submittedName>
        <fullName evidence="1">Uncharacterized protein</fullName>
    </submittedName>
</protein>
<evidence type="ECO:0000313" key="1">
    <source>
        <dbReference type="EMBL" id="BAU03596.1"/>
    </source>
</evidence>
<dbReference type="PANTHER" id="PTHR32175:SF20">
    <property type="entry name" value="SULFOTRANSFERASE"/>
    <property type="match status" value="1"/>
</dbReference>
<dbReference type="EMBL" id="AP015821">
    <property type="protein sequence ID" value="BAU03596.1"/>
    <property type="molecule type" value="Genomic_DNA"/>
</dbReference>
<dbReference type="Gene3D" id="3.40.50.300">
    <property type="entry name" value="P-loop containing nucleotide triphosphate hydrolases"/>
    <property type="match status" value="1"/>
</dbReference>
<organism evidence="1">
    <name type="scientific">Vigna angularis var. angularis</name>
    <dbReference type="NCBI Taxonomy" id="157739"/>
    <lineage>
        <taxon>Eukaryota</taxon>
        <taxon>Viridiplantae</taxon>
        <taxon>Streptophyta</taxon>
        <taxon>Embryophyta</taxon>
        <taxon>Tracheophyta</taxon>
        <taxon>Spermatophyta</taxon>
        <taxon>Magnoliopsida</taxon>
        <taxon>eudicotyledons</taxon>
        <taxon>Gunneridae</taxon>
        <taxon>Pentapetalae</taxon>
        <taxon>rosids</taxon>
        <taxon>fabids</taxon>
        <taxon>Fabales</taxon>
        <taxon>Fabaceae</taxon>
        <taxon>Papilionoideae</taxon>
        <taxon>50 kb inversion clade</taxon>
        <taxon>NPAAA clade</taxon>
        <taxon>indigoferoid/millettioid clade</taxon>
        <taxon>Phaseoleae</taxon>
        <taxon>Vigna</taxon>
    </lineage>
</organism>
<name>A0A0S3TER7_PHAAN</name>
<dbReference type="SUPFAM" id="SSF52540">
    <property type="entry name" value="P-loop containing nucleoside triphosphate hydrolases"/>
    <property type="match status" value="1"/>
</dbReference>
<proteinExistence type="predicted"/>
<accession>A0A0S3TER7</accession>
<dbReference type="AlphaFoldDB" id="A0A0S3TER7"/>
<dbReference type="InterPro" id="IPR052796">
    <property type="entry name" value="Nod_factor_sulfotransferase"/>
</dbReference>
<sequence length="187" mass="22079">MNGELKLTTMVEMEEGGRPKGLMEHHKEIAEYFNRRRVSVIFLFRRNLLRRMVSMLANSYDRYAKLLNGTHKAHVHSAEEADILSKYKPIINSTSLLDDLKDMEMRSAKALEYFNRTRQMIVYYEDLMRNHTKLIDVQEFLGLPQMELTSRHVKIHRGPLSDHIQNWDDVNKTLKGTVYESFLEADY</sequence>
<dbReference type="PANTHER" id="PTHR32175">
    <property type="entry name" value="PROTEIN, PUTATIVE, EXPRESSED-RELATED"/>
    <property type="match status" value="1"/>
</dbReference>
<reference evidence="1" key="1">
    <citation type="journal article" date="2015" name="Sci. Rep.">
        <title>The power of single molecule real-time sequencing technology in the de novo assembly of a eukaryotic genome.</title>
        <authorList>
            <person name="Sakai H."/>
            <person name="Naito K."/>
            <person name="Ogiso-Tanaka E."/>
            <person name="Takahashi Y."/>
            <person name="Iseki K."/>
            <person name="Muto C."/>
            <person name="Satou K."/>
            <person name="Teruya K."/>
            <person name="Shiroma A."/>
            <person name="Shimoji M."/>
            <person name="Hirano T."/>
            <person name="Itoh T."/>
            <person name="Kaga A."/>
            <person name="Tomooka N."/>
        </authorList>
    </citation>
    <scope>NUCLEOTIDE SEQUENCE</scope>
</reference>
<dbReference type="InterPro" id="IPR027417">
    <property type="entry name" value="P-loop_NTPase"/>
</dbReference>
<gene>
    <name evidence="1" type="primary">Vigan.UMG138200</name>
    <name evidence="1" type="ORF">VIGAN_UM138200</name>
</gene>